<keyword evidence="2" id="KW-0732">Signal</keyword>
<protein>
    <submittedName>
        <fullName evidence="5">C-type cytochrome</fullName>
    </submittedName>
</protein>
<gene>
    <name evidence="5" type="ORF">J3998_01485</name>
</gene>
<keyword evidence="3" id="KW-0560">Oxidoreductase</keyword>
<comment type="caution">
    <text evidence="5">The sequence shown here is derived from an EMBL/GenBank/DDBJ whole genome shotgun (WGS) entry which is preliminary data.</text>
</comment>
<dbReference type="PANTHER" id="PTHR30600:SF10">
    <property type="entry name" value="BLL6722 PROTEIN"/>
    <property type="match status" value="1"/>
</dbReference>
<dbReference type="Pfam" id="PF03150">
    <property type="entry name" value="CCP_MauG"/>
    <property type="match status" value="1"/>
</dbReference>
<proteinExistence type="predicted"/>
<dbReference type="Gene3D" id="1.10.760.10">
    <property type="entry name" value="Cytochrome c-like domain"/>
    <property type="match status" value="2"/>
</dbReference>
<evidence type="ECO:0000259" key="4">
    <source>
        <dbReference type="Pfam" id="PF03150"/>
    </source>
</evidence>
<evidence type="ECO:0000313" key="6">
    <source>
        <dbReference type="Proteomes" id="UP000664835"/>
    </source>
</evidence>
<evidence type="ECO:0000256" key="3">
    <source>
        <dbReference type="ARBA" id="ARBA00023002"/>
    </source>
</evidence>
<dbReference type="Proteomes" id="UP000664835">
    <property type="component" value="Unassembled WGS sequence"/>
</dbReference>
<feature type="domain" description="Di-haem cytochrome c peroxidase" evidence="4">
    <location>
        <begin position="7"/>
        <end position="136"/>
    </location>
</feature>
<sequence length="314" mass="34853">MARETGVSVGDDNFSIGIRNAPTAAYAALTPPFSQDENGYIGGQFWDGRVSTLADQAGGPPLNSVEMQMPSKQAVIERLQENDSYVNAFKKFYGEGIFNDVDAAYLAMTQVIEAFEKTSEFQTFDSKWDRSLTGDYTFTASEQAGYELFENKNCMLCRTSNADLASAKQTFTNYRYYNLGLPKNQVLIDENDERGLNTDFVENGDRGLLDNPAVTDQAEIGKFKTPTLRNVAVTAPYMHNASFKELRDALNFLNAGVADTETPFPSTVTVHMSAQNMTEQEVENLECFLRTLTDQSYEAVMPTTRTDGTTILCD</sequence>
<comment type="subcellular location">
    <subcellularLocation>
        <location evidence="1">Cell envelope</location>
    </subcellularLocation>
</comment>
<organism evidence="5 6">
    <name type="scientific">Thiomicrorhabdus marina</name>
    <dbReference type="NCBI Taxonomy" id="2818442"/>
    <lineage>
        <taxon>Bacteria</taxon>
        <taxon>Pseudomonadati</taxon>
        <taxon>Pseudomonadota</taxon>
        <taxon>Gammaproteobacteria</taxon>
        <taxon>Thiotrichales</taxon>
        <taxon>Piscirickettsiaceae</taxon>
        <taxon>Thiomicrorhabdus</taxon>
    </lineage>
</organism>
<dbReference type="InterPro" id="IPR036909">
    <property type="entry name" value="Cyt_c-like_dom_sf"/>
</dbReference>
<dbReference type="SUPFAM" id="SSF46626">
    <property type="entry name" value="Cytochrome c"/>
    <property type="match status" value="2"/>
</dbReference>
<name>A0ABS3Q1P0_9GAMM</name>
<accession>A0ABS3Q1P0</accession>
<evidence type="ECO:0000256" key="1">
    <source>
        <dbReference type="ARBA" id="ARBA00004196"/>
    </source>
</evidence>
<evidence type="ECO:0000256" key="2">
    <source>
        <dbReference type="ARBA" id="ARBA00022729"/>
    </source>
</evidence>
<dbReference type="InterPro" id="IPR004852">
    <property type="entry name" value="Di-haem_cyt_c_peroxidsae"/>
</dbReference>
<dbReference type="EMBL" id="JAGETV010000002">
    <property type="protein sequence ID" value="MBO1926234.1"/>
    <property type="molecule type" value="Genomic_DNA"/>
</dbReference>
<evidence type="ECO:0000313" key="5">
    <source>
        <dbReference type="EMBL" id="MBO1926234.1"/>
    </source>
</evidence>
<reference evidence="5 6" key="1">
    <citation type="submission" date="2021-03" db="EMBL/GenBank/DDBJ databases">
        <title>Thiomicrorhabdus sp.nov.,novel sulfur-oxidizing bacteria isolated from coastal sediment.</title>
        <authorList>
            <person name="Liu X."/>
        </authorList>
    </citation>
    <scope>NUCLEOTIDE SEQUENCE [LARGE SCALE GENOMIC DNA]</scope>
    <source>
        <strain evidence="5 6">6S2-11</strain>
    </source>
</reference>
<keyword evidence="6" id="KW-1185">Reference proteome</keyword>
<dbReference type="PANTHER" id="PTHR30600">
    <property type="entry name" value="CYTOCHROME C PEROXIDASE-RELATED"/>
    <property type="match status" value="1"/>
</dbReference>
<dbReference type="InterPro" id="IPR051395">
    <property type="entry name" value="Cytochrome_c_Peroxidase/MauG"/>
</dbReference>